<dbReference type="EMBL" id="JACXAF010000013">
    <property type="protein sequence ID" value="MBD1389945.1"/>
    <property type="molecule type" value="Genomic_DNA"/>
</dbReference>
<evidence type="ECO:0000313" key="2">
    <source>
        <dbReference type="Proteomes" id="UP000638014"/>
    </source>
</evidence>
<protein>
    <submittedName>
        <fullName evidence="1">Uncharacterized protein</fullName>
    </submittedName>
</protein>
<organism evidence="1 2">
    <name type="scientific">Neiella litorisoli</name>
    <dbReference type="NCBI Taxonomy" id="2771431"/>
    <lineage>
        <taxon>Bacteria</taxon>
        <taxon>Pseudomonadati</taxon>
        <taxon>Pseudomonadota</taxon>
        <taxon>Gammaproteobacteria</taxon>
        <taxon>Alteromonadales</taxon>
        <taxon>Echinimonadaceae</taxon>
        <taxon>Neiella</taxon>
    </lineage>
</organism>
<sequence>MMIVIEGDDNAIELEFHLIEQRMAPTVPQKLGTTAEVEAACQAGALLPDGFEAK</sequence>
<keyword evidence="2" id="KW-1185">Reference proteome</keyword>
<accession>A0A8J6QHR8</accession>
<dbReference type="Proteomes" id="UP000638014">
    <property type="component" value="Unassembled WGS sequence"/>
</dbReference>
<evidence type="ECO:0000313" key="1">
    <source>
        <dbReference type="EMBL" id="MBD1389945.1"/>
    </source>
</evidence>
<proteinExistence type="predicted"/>
<gene>
    <name evidence="1" type="ORF">IC617_10945</name>
</gene>
<comment type="caution">
    <text evidence="1">The sequence shown here is derived from an EMBL/GenBank/DDBJ whole genome shotgun (WGS) entry which is preliminary data.</text>
</comment>
<reference evidence="1" key="1">
    <citation type="submission" date="2020-09" db="EMBL/GenBank/DDBJ databases">
        <title>A novel bacterium of genus Neiella, isolated from South China Sea.</title>
        <authorList>
            <person name="Huang H."/>
            <person name="Mo K."/>
            <person name="Hu Y."/>
        </authorList>
    </citation>
    <scope>NUCLEOTIDE SEQUENCE</scope>
    <source>
        <strain evidence="1">HB171785</strain>
    </source>
</reference>
<dbReference type="AlphaFoldDB" id="A0A8J6QHR8"/>
<name>A0A8J6QHR8_9GAMM</name>
<dbReference type="RefSeq" id="WP_191145032.1">
    <property type="nucleotide sequence ID" value="NZ_JACXAF010000013.1"/>
</dbReference>